<dbReference type="Proteomes" id="UP001515480">
    <property type="component" value="Unassembled WGS sequence"/>
</dbReference>
<protein>
    <submittedName>
        <fullName evidence="2">Uncharacterized protein</fullName>
    </submittedName>
</protein>
<feature type="region of interest" description="Disordered" evidence="1">
    <location>
        <begin position="50"/>
        <end position="102"/>
    </location>
</feature>
<sequence>MSNGTGAASTRIPTADASFTACQPDRFSSATPPADSEYQQMNSLLRQLHLQRHPDAAVPQGARSRPFHPIVPRKKYEPPRSACTSAGQRAAASAGSAPPYDSLFRKYQQQGIKDWRQAYNSRVEAHCRSLDTSRPPSVRQPPRNVSQRAAARLESSRPGRLAS</sequence>
<accession>A0AB34IWI1</accession>
<dbReference type="AlphaFoldDB" id="A0AB34IWI1"/>
<evidence type="ECO:0000256" key="1">
    <source>
        <dbReference type="SAM" id="MobiDB-lite"/>
    </source>
</evidence>
<evidence type="ECO:0000313" key="2">
    <source>
        <dbReference type="EMBL" id="KAL1507408.1"/>
    </source>
</evidence>
<feature type="compositionally biased region" description="Polar residues" evidence="1">
    <location>
        <begin position="26"/>
        <end position="37"/>
    </location>
</feature>
<comment type="caution">
    <text evidence="2">The sequence shown here is derived from an EMBL/GenBank/DDBJ whole genome shotgun (WGS) entry which is preliminary data.</text>
</comment>
<evidence type="ECO:0000313" key="3">
    <source>
        <dbReference type="Proteomes" id="UP001515480"/>
    </source>
</evidence>
<feature type="compositionally biased region" description="Low complexity" evidence="1">
    <location>
        <begin position="81"/>
        <end position="97"/>
    </location>
</feature>
<feature type="region of interest" description="Disordered" evidence="1">
    <location>
        <begin position="126"/>
        <end position="163"/>
    </location>
</feature>
<dbReference type="EMBL" id="JBGBPQ010000018">
    <property type="protein sequence ID" value="KAL1507408.1"/>
    <property type="molecule type" value="Genomic_DNA"/>
</dbReference>
<reference evidence="2 3" key="1">
    <citation type="journal article" date="2024" name="Science">
        <title>Giant polyketide synthase enzymes in the biosynthesis of giant marine polyether toxins.</title>
        <authorList>
            <person name="Fallon T.R."/>
            <person name="Shende V.V."/>
            <person name="Wierzbicki I.H."/>
            <person name="Pendleton A.L."/>
            <person name="Watervoot N.F."/>
            <person name="Auber R.P."/>
            <person name="Gonzalez D.J."/>
            <person name="Wisecaver J.H."/>
            <person name="Moore B.S."/>
        </authorList>
    </citation>
    <scope>NUCLEOTIDE SEQUENCE [LARGE SCALE GENOMIC DNA]</scope>
    <source>
        <strain evidence="2 3">12B1</strain>
    </source>
</reference>
<name>A0AB34IWI1_PRYPA</name>
<gene>
    <name evidence="2" type="ORF">AB1Y20_008250</name>
</gene>
<proteinExistence type="predicted"/>
<feature type="compositionally biased region" description="Polar residues" evidence="1">
    <location>
        <begin position="1"/>
        <end position="12"/>
    </location>
</feature>
<feature type="region of interest" description="Disordered" evidence="1">
    <location>
        <begin position="1"/>
        <end position="37"/>
    </location>
</feature>
<organism evidence="2 3">
    <name type="scientific">Prymnesium parvum</name>
    <name type="common">Toxic golden alga</name>
    <dbReference type="NCBI Taxonomy" id="97485"/>
    <lineage>
        <taxon>Eukaryota</taxon>
        <taxon>Haptista</taxon>
        <taxon>Haptophyta</taxon>
        <taxon>Prymnesiophyceae</taxon>
        <taxon>Prymnesiales</taxon>
        <taxon>Prymnesiaceae</taxon>
        <taxon>Prymnesium</taxon>
    </lineage>
</organism>
<keyword evidence="3" id="KW-1185">Reference proteome</keyword>